<sequence length="66" mass="7177">MTETNGSGPADLSGTVDERLAQLTALESASEPLSAQWLHRQLRSALNAWAEDATTVDIDLESRTDY</sequence>
<evidence type="ECO:0000313" key="1">
    <source>
        <dbReference type="EMBL" id="AUG29064.1"/>
    </source>
</evidence>
<dbReference type="EMBL" id="CP025299">
    <property type="protein sequence ID" value="AUG29064.1"/>
    <property type="molecule type" value="Genomic_DNA"/>
</dbReference>
<accession>A0A134DGE7</accession>
<dbReference type="Proteomes" id="UP000233276">
    <property type="component" value="Chromosome"/>
</dbReference>
<proteinExistence type="predicted"/>
<name>A0A134DGE7_9MICO</name>
<protein>
    <submittedName>
        <fullName evidence="1">Uncharacterized protein</fullName>
    </submittedName>
</protein>
<organism evidence="1 2">
    <name type="scientific">Microbacterium hominis</name>
    <dbReference type="NCBI Taxonomy" id="162426"/>
    <lineage>
        <taxon>Bacteria</taxon>
        <taxon>Bacillati</taxon>
        <taxon>Actinomycetota</taxon>
        <taxon>Actinomycetes</taxon>
        <taxon>Micrococcales</taxon>
        <taxon>Microbacteriaceae</taxon>
        <taxon>Microbacterium</taxon>
    </lineage>
</organism>
<reference evidence="1 2" key="1">
    <citation type="submission" date="2017-12" db="EMBL/GenBank/DDBJ databases">
        <title>Isolation and characterization of estrogens degradatiion strain Microbacterium hominis SJTG1.</title>
        <authorList>
            <person name="Xiong W."/>
            <person name="Yin C."/>
            <person name="Zheng D."/>
            <person name="Liang R."/>
        </authorList>
    </citation>
    <scope>NUCLEOTIDE SEQUENCE [LARGE SCALE GENOMIC DNA]</scope>
    <source>
        <strain evidence="1 2">SJTG1</strain>
    </source>
</reference>
<dbReference type="OrthoDB" id="5123100at2"/>
<dbReference type="RefSeq" id="WP_060960099.1">
    <property type="nucleotide sequence ID" value="NZ_CP025299.1"/>
</dbReference>
<gene>
    <name evidence="1" type="ORF">CXR34_06005</name>
</gene>
<evidence type="ECO:0000313" key="2">
    <source>
        <dbReference type="Proteomes" id="UP000233276"/>
    </source>
</evidence>
<dbReference type="KEGG" id="mhos:CXR34_06005"/>
<dbReference type="AlphaFoldDB" id="A0A134DGE7"/>